<keyword evidence="1" id="KW-0560">Oxidoreductase</keyword>
<dbReference type="AlphaFoldDB" id="A0A1G9JKK2"/>
<dbReference type="Gene3D" id="3.50.50.60">
    <property type="entry name" value="FAD/NAD(P)-binding domain"/>
    <property type="match status" value="1"/>
</dbReference>
<evidence type="ECO:0000313" key="2">
    <source>
        <dbReference type="EMBL" id="SDL37785.1"/>
    </source>
</evidence>
<organism evidence="2 3">
    <name type="scientific">Nonomuraea maritima</name>
    <dbReference type="NCBI Taxonomy" id="683260"/>
    <lineage>
        <taxon>Bacteria</taxon>
        <taxon>Bacillati</taxon>
        <taxon>Actinomycetota</taxon>
        <taxon>Actinomycetes</taxon>
        <taxon>Streptosporangiales</taxon>
        <taxon>Streptosporangiaceae</taxon>
        <taxon>Nonomuraea</taxon>
    </lineage>
</organism>
<dbReference type="PRINTS" id="PR00411">
    <property type="entry name" value="PNDRDTASEI"/>
</dbReference>
<dbReference type="SUPFAM" id="SSF51905">
    <property type="entry name" value="FAD/NAD(P)-binding domain"/>
    <property type="match status" value="1"/>
</dbReference>
<dbReference type="PRINTS" id="PR00368">
    <property type="entry name" value="FADPNR"/>
</dbReference>
<dbReference type="EMBL" id="FNFB01000020">
    <property type="protein sequence ID" value="SDL37785.1"/>
    <property type="molecule type" value="Genomic_DNA"/>
</dbReference>
<dbReference type="InterPro" id="IPR036188">
    <property type="entry name" value="FAD/NAD-bd_sf"/>
</dbReference>
<dbReference type="Pfam" id="PF13738">
    <property type="entry name" value="Pyr_redox_3"/>
    <property type="match status" value="1"/>
</dbReference>
<dbReference type="PANTHER" id="PTHR43539:SF78">
    <property type="entry name" value="FLAVIN-CONTAINING MONOOXYGENASE"/>
    <property type="match status" value="1"/>
</dbReference>
<dbReference type="InterPro" id="IPR050982">
    <property type="entry name" value="Auxin_biosynth/cation_transpt"/>
</dbReference>
<dbReference type="STRING" id="683260.SAMN05421874_12097"/>
<dbReference type="OrthoDB" id="9778740at2"/>
<dbReference type="GO" id="GO:0050660">
    <property type="term" value="F:flavin adenine dinucleotide binding"/>
    <property type="evidence" value="ECO:0007669"/>
    <property type="project" value="TreeGrafter"/>
</dbReference>
<dbReference type="PANTHER" id="PTHR43539">
    <property type="entry name" value="FLAVIN-BINDING MONOOXYGENASE-LIKE PROTEIN (AFU_ORTHOLOGUE AFUA_4G09220)"/>
    <property type="match status" value="1"/>
</dbReference>
<dbReference type="Proteomes" id="UP000198683">
    <property type="component" value="Unassembled WGS sequence"/>
</dbReference>
<evidence type="ECO:0000256" key="1">
    <source>
        <dbReference type="ARBA" id="ARBA00023002"/>
    </source>
</evidence>
<name>A0A1G9JKK2_9ACTN</name>
<proteinExistence type="predicted"/>
<reference evidence="2 3" key="1">
    <citation type="submission" date="2016-10" db="EMBL/GenBank/DDBJ databases">
        <authorList>
            <person name="de Groot N.N."/>
        </authorList>
    </citation>
    <scope>NUCLEOTIDE SEQUENCE [LARGE SCALE GENOMIC DNA]</scope>
    <source>
        <strain evidence="2 3">CGMCC 4.5681</strain>
    </source>
</reference>
<gene>
    <name evidence="2" type="ORF">SAMN05421874_12097</name>
</gene>
<evidence type="ECO:0000313" key="3">
    <source>
        <dbReference type="Proteomes" id="UP000198683"/>
    </source>
</evidence>
<dbReference type="RefSeq" id="WP_090770370.1">
    <property type="nucleotide sequence ID" value="NZ_FNFB01000020.1"/>
</dbReference>
<sequence>MRIPIIDVAIVGAGPYGLSVAAHALHAGLEARVFGIPMRAWENHMPRGMLLKSEPDASHLADPERRHGLDAYHPYGYGDPVPVERFVDYGRWFHARAVGAALEESEVASVGVEGGSFALTLTSGEQLLARTVVLAVGFLPFAHRPAALEGLPPEAVTHSSDHHDVGRFSGRHVTVIGAGQAALETATLLAEAGAQVRVVARTAALAWNDTPDGRPSVASRLLAPRSGLGRGWRSLAWARVPGAFRHLPRGVRDHVVHTALGPAGSWWLRDRFEAAVSVTLGSALAAAELHDGVRLRLRDRSGAETTLDTEHVIAATGYRVDVGRLRVLDDGLRRAVAAAGPTPRLGPAFETSVAGLHLVGLAAAATFGPAMRFVYGCDYAARRVTQGLVRHLR</sequence>
<keyword evidence="3" id="KW-1185">Reference proteome</keyword>
<dbReference type="GO" id="GO:0004497">
    <property type="term" value="F:monooxygenase activity"/>
    <property type="evidence" value="ECO:0007669"/>
    <property type="project" value="TreeGrafter"/>
</dbReference>
<accession>A0A1G9JKK2</accession>
<protein>
    <submittedName>
        <fullName evidence="2">Pyridine nucleotide-disulphide oxidoreductase</fullName>
    </submittedName>
</protein>